<sequence length="119" mass="12848">MTSNPAQGSSIIDLAEVRAARSRSAVTQAVPYAVTAADLFRNLEMQAEMIGEVAGRMVAELASFSDDLGDALEEALVVRQFCADCQDALLLEDIDAMERARDRLAAEFASLEIGLNRQV</sequence>
<gene>
    <name evidence="1" type="ORF">IGS68_10145</name>
</gene>
<protein>
    <submittedName>
        <fullName evidence="1">Uncharacterized protein</fullName>
    </submittedName>
</protein>
<reference evidence="1" key="1">
    <citation type="submission" date="2021-02" db="EMBL/GenBank/DDBJ databases">
        <title>Skermanella TT6 skin isolate.</title>
        <authorList>
            <person name="Lee K."/>
            <person name="Ganzorig M."/>
        </authorList>
    </citation>
    <scope>NUCLEOTIDE SEQUENCE</scope>
    <source>
        <strain evidence="1">TT6</strain>
    </source>
</reference>
<evidence type="ECO:0000313" key="2">
    <source>
        <dbReference type="Proteomes" id="UP000595197"/>
    </source>
</evidence>
<proteinExistence type="predicted"/>
<name>A0ABX7BCR4_9PROT</name>
<evidence type="ECO:0000313" key="1">
    <source>
        <dbReference type="EMBL" id="QQP91535.1"/>
    </source>
</evidence>
<dbReference type="Proteomes" id="UP000595197">
    <property type="component" value="Chromosome"/>
</dbReference>
<dbReference type="RefSeq" id="WP_201079554.1">
    <property type="nucleotide sequence ID" value="NZ_CP067420.1"/>
</dbReference>
<accession>A0ABX7BCR4</accession>
<dbReference type="EMBL" id="CP067420">
    <property type="protein sequence ID" value="QQP91535.1"/>
    <property type="molecule type" value="Genomic_DNA"/>
</dbReference>
<organism evidence="1 2">
    <name type="scientific">Skermanella cutis</name>
    <dbReference type="NCBI Taxonomy" id="2775420"/>
    <lineage>
        <taxon>Bacteria</taxon>
        <taxon>Pseudomonadati</taxon>
        <taxon>Pseudomonadota</taxon>
        <taxon>Alphaproteobacteria</taxon>
        <taxon>Rhodospirillales</taxon>
        <taxon>Azospirillaceae</taxon>
        <taxon>Skermanella</taxon>
    </lineage>
</organism>
<keyword evidence="2" id="KW-1185">Reference proteome</keyword>